<protein>
    <submittedName>
        <fullName evidence="2">DUF3054 domain-containing protein</fullName>
    </submittedName>
</protein>
<gene>
    <name evidence="2" type="ORF">JGU71_10210</name>
</gene>
<dbReference type="EMBL" id="JAEMNV010000003">
    <property type="protein sequence ID" value="MBJ8339262.1"/>
    <property type="molecule type" value="Genomic_DNA"/>
</dbReference>
<dbReference type="InterPro" id="IPR021414">
    <property type="entry name" value="DUF3054"/>
</dbReference>
<feature type="transmembrane region" description="Helical" evidence="1">
    <location>
        <begin position="65"/>
        <end position="87"/>
    </location>
</feature>
<dbReference type="AlphaFoldDB" id="A0A934NQ67"/>
<accession>A0A934NQ67</accession>
<keyword evidence="3" id="KW-1185">Reference proteome</keyword>
<dbReference type="Pfam" id="PF11255">
    <property type="entry name" value="DUF3054"/>
    <property type="match status" value="1"/>
</dbReference>
<keyword evidence="1" id="KW-0472">Membrane</keyword>
<sequence>MKRHAPALALDVGLVVVFCVIGRRSHDESNAIFGLLGTVWPFLAGLGVGWLATIALYREKFTPELVLPTGILVWVTTVVVGMVLRAVSGQGTATSFIIVATTVLGVFLIGWRAVYRAVDSRRTRAAASRAAASKAEASTTRGTSE</sequence>
<feature type="transmembrane region" description="Helical" evidence="1">
    <location>
        <begin position="7"/>
        <end position="25"/>
    </location>
</feature>
<name>A0A934NQ67_9NOCA</name>
<comment type="caution">
    <text evidence="2">The sequence shown here is derived from an EMBL/GenBank/DDBJ whole genome shotgun (WGS) entry which is preliminary data.</text>
</comment>
<feature type="transmembrane region" description="Helical" evidence="1">
    <location>
        <begin position="93"/>
        <end position="114"/>
    </location>
</feature>
<dbReference type="Proteomes" id="UP000655868">
    <property type="component" value="Unassembled WGS sequence"/>
</dbReference>
<keyword evidence="1" id="KW-0812">Transmembrane</keyword>
<evidence type="ECO:0000256" key="1">
    <source>
        <dbReference type="SAM" id="Phobius"/>
    </source>
</evidence>
<organism evidence="2 3">
    <name type="scientific">Antrihabitans stalagmiti</name>
    <dbReference type="NCBI Taxonomy" id="2799499"/>
    <lineage>
        <taxon>Bacteria</taxon>
        <taxon>Bacillati</taxon>
        <taxon>Actinomycetota</taxon>
        <taxon>Actinomycetes</taxon>
        <taxon>Mycobacteriales</taxon>
        <taxon>Nocardiaceae</taxon>
        <taxon>Antrihabitans</taxon>
    </lineage>
</organism>
<proteinExistence type="predicted"/>
<evidence type="ECO:0000313" key="2">
    <source>
        <dbReference type="EMBL" id="MBJ8339262.1"/>
    </source>
</evidence>
<evidence type="ECO:0000313" key="3">
    <source>
        <dbReference type="Proteomes" id="UP000655868"/>
    </source>
</evidence>
<reference evidence="2" key="1">
    <citation type="submission" date="2020-12" db="EMBL/GenBank/DDBJ databases">
        <title>Antrihabitans popcorni sp. nov. and Antrihabitans auranticaus sp. nov., isolated from a larva cave.</title>
        <authorList>
            <person name="Lee S.D."/>
            <person name="Kim I.S."/>
        </authorList>
    </citation>
    <scope>NUCLEOTIDE SEQUENCE</scope>
    <source>
        <strain evidence="2">YC3-6</strain>
    </source>
</reference>
<feature type="transmembrane region" description="Helical" evidence="1">
    <location>
        <begin position="31"/>
        <end position="53"/>
    </location>
</feature>
<keyword evidence="1" id="KW-1133">Transmembrane helix</keyword>